<reference evidence="1" key="1">
    <citation type="submission" date="2021-10" db="EMBL/GenBank/DDBJ databases">
        <title>Tropical sea cucumber genome reveals ecological adaptation and Cuvierian tubules defense mechanism.</title>
        <authorList>
            <person name="Chen T."/>
        </authorList>
    </citation>
    <scope>NUCLEOTIDE SEQUENCE</scope>
    <source>
        <strain evidence="1">Nanhai2018</strain>
        <tissue evidence="1">Muscle</tissue>
    </source>
</reference>
<evidence type="ECO:0000313" key="1">
    <source>
        <dbReference type="EMBL" id="KAJ8029754.1"/>
    </source>
</evidence>
<gene>
    <name evidence="1" type="ORF">HOLleu_29228</name>
</gene>
<proteinExistence type="predicted"/>
<sequence>MKNPPYFDPAGDRTPNLPVAKLHHFKCHRLYPLVTALATAPLPFIHSVTAPLPLDGGQEWGR</sequence>
<dbReference type="EMBL" id="JAIZAY010000014">
    <property type="protein sequence ID" value="KAJ8029754.1"/>
    <property type="molecule type" value="Genomic_DNA"/>
</dbReference>
<keyword evidence="2" id="KW-1185">Reference proteome</keyword>
<protein>
    <submittedName>
        <fullName evidence="1">Uncharacterized protein</fullName>
    </submittedName>
</protein>
<dbReference type="AlphaFoldDB" id="A0A9Q1BNF5"/>
<accession>A0A9Q1BNF5</accession>
<organism evidence="1 2">
    <name type="scientific">Holothuria leucospilota</name>
    <name type="common">Black long sea cucumber</name>
    <name type="synonym">Mertensiothuria leucospilota</name>
    <dbReference type="NCBI Taxonomy" id="206669"/>
    <lineage>
        <taxon>Eukaryota</taxon>
        <taxon>Metazoa</taxon>
        <taxon>Echinodermata</taxon>
        <taxon>Eleutherozoa</taxon>
        <taxon>Echinozoa</taxon>
        <taxon>Holothuroidea</taxon>
        <taxon>Aspidochirotacea</taxon>
        <taxon>Aspidochirotida</taxon>
        <taxon>Holothuriidae</taxon>
        <taxon>Holothuria</taxon>
    </lineage>
</organism>
<evidence type="ECO:0000313" key="2">
    <source>
        <dbReference type="Proteomes" id="UP001152320"/>
    </source>
</evidence>
<comment type="caution">
    <text evidence="1">The sequence shown here is derived from an EMBL/GenBank/DDBJ whole genome shotgun (WGS) entry which is preliminary data.</text>
</comment>
<dbReference type="Proteomes" id="UP001152320">
    <property type="component" value="Chromosome 14"/>
</dbReference>
<name>A0A9Q1BNF5_HOLLE</name>